<evidence type="ECO:0000256" key="9">
    <source>
        <dbReference type="ARBA" id="ARBA00023203"/>
    </source>
</evidence>
<dbReference type="PANTHER" id="PTHR11216:SF170">
    <property type="entry name" value="DYNAMIN ASSOCIATED PROTEIN 160, ISOFORM D"/>
    <property type="match status" value="1"/>
</dbReference>
<keyword evidence="16" id="KW-1185">Reference proteome</keyword>
<protein>
    <recommendedName>
        <fullName evidence="17">Calmodulin</fullName>
    </recommendedName>
</protein>
<feature type="domain" description="EH" evidence="13">
    <location>
        <begin position="285"/>
        <end position="352"/>
    </location>
</feature>
<feature type="domain" description="EF-hand" evidence="14">
    <location>
        <begin position="393"/>
        <end position="428"/>
    </location>
</feature>
<dbReference type="GO" id="GO:0016197">
    <property type="term" value="P:endosomal transport"/>
    <property type="evidence" value="ECO:0007669"/>
    <property type="project" value="TreeGrafter"/>
</dbReference>
<dbReference type="GO" id="GO:0005886">
    <property type="term" value="C:plasma membrane"/>
    <property type="evidence" value="ECO:0007669"/>
    <property type="project" value="UniProtKB-SubCell"/>
</dbReference>
<comment type="caution">
    <text evidence="15">The sequence shown here is derived from an EMBL/GenBank/DDBJ whole genome shotgun (WGS) entry which is preliminary data.</text>
</comment>
<dbReference type="PROSITE" id="PS50222">
    <property type="entry name" value="EF_HAND_2"/>
    <property type="match status" value="3"/>
</dbReference>
<dbReference type="PROSITE" id="PS50031">
    <property type="entry name" value="EH"/>
    <property type="match status" value="3"/>
</dbReference>
<evidence type="ECO:0008006" key="17">
    <source>
        <dbReference type="Google" id="ProtNLM"/>
    </source>
</evidence>
<reference evidence="15" key="1">
    <citation type="submission" date="2023-06" db="EMBL/GenBank/DDBJ databases">
        <title>Genome-scale phylogeny and comparative genomics of the fungal order Sordariales.</title>
        <authorList>
            <consortium name="Lawrence Berkeley National Laboratory"/>
            <person name="Hensen N."/>
            <person name="Bonometti L."/>
            <person name="Westerberg I."/>
            <person name="Brannstrom I.O."/>
            <person name="Guillou S."/>
            <person name="Cros-Aarteil S."/>
            <person name="Calhoun S."/>
            <person name="Haridas S."/>
            <person name="Kuo A."/>
            <person name="Mondo S."/>
            <person name="Pangilinan J."/>
            <person name="Riley R."/>
            <person name="Labutti K."/>
            <person name="Andreopoulos B."/>
            <person name="Lipzen A."/>
            <person name="Chen C."/>
            <person name="Yanf M."/>
            <person name="Daum C."/>
            <person name="Ng V."/>
            <person name="Clum A."/>
            <person name="Steindorff A."/>
            <person name="Ohm R."/>
            <person name="Martin F."/>
            <person name="Silar P."/>
            <person name="Natvig D."/>
            <person name="Lalanne C."/>
            <person name="Gautier V."/>
            <person name="Ament-Velasquez S.L."/>
            <person name="Kruys A."/>
            <person name="Hutchinson M.I."/>
            <person name="Powell A.J."/>
            <person name="Barry K."/>
            <person name="Miller A.N."/>
            <person name="Grigoriev I.V."/>
            <person name="Debuchy R."/>
            <person name="Gladieux P."/>
            <person name="Thoren M.H."/>
            <person name="Johannesson H."/>
        </authorList>
    </citation>
    <scope>NUCLEOTIDE SEQUENCE</scope>
    <source>
        <strain evidence="15">CBS 540.89</strain>
    </source>
</reference>
<keyword evidence="7" id="KW-0106">Calcium</keyword>
<comment type="subcellular location">
    <subcellularLocation>
        <location evidence="3">Cell membrane</location>
        <topology evidence="3">Peripheral membrane protein</topology>
        <orientation evidence="3">Cytoplasmic side</orientation>
    </subcellularLocation>
    <subcellularLocation>
        <location evidence="2">Cytoplasm</location>
        <location evidence="2">Cytoskeleton</location>
        <location evidence="2">Actin patch</location>
    </subcellularLocation>
    <subcellularLocation>
        <location evidence="1">Endosome membrane</location>
        <topology evidence="1">Peripheral membrane protein</topology>
        <orientation evidence="1">Cytoplasmic side</orientation>
    </subcellularLocation>
</comment>
<gene>
    <name evidence="15" type="ORF">B0T21DRAFT_362516</name>
</gene>
<evidence type="ECO:0000256" key="6">
    <source>
        <dbReference type="ARBA" id="ARBA00022753"/>
    </source>
</evidence>
<feature type="chain" id="PRO_5041448310" description="Calmodulin" evidence="12">
    <location>
        <begin position="26"/>
        <end position="448"/>
    </location>
</feature>
<evidence type="ECO:0000256" key="10">
    <source>
        <dbReference type="ARBA" id="ARBA00023212"/>
    </source>
</evidence>
<accession>A0AA40BS64</accession>
<evidence type="ECO:0000256" key="12">
    <source>
        <dbReference type="SAM" id="SignalP"/>
    </source>
</evidence>
<dbReference type="InterPro" id="IPR018247">
    <property type="entry name" value="EF_Hand_1_Ca_BS"/>
</dbReference>
<feature type="signal peptide" evidence="12">
    <location>
        <begin position="1"/>
        <end position="25"/>
    </location>
</feature>
<keyword evidence="8" id="KW-0175">Coiled coil</keyword>
<comment type="function">
    <text evidence="11">Component of the PAN1 actin cytoskeleton-regulatory complex required for the internalization of endosomes during actin-coupled endocytosis. The complex links the site of endocytosis to the cell membrane-associated actin cytoskeleton. Mediates uptake of external molecules and vacuolar degradation of plasma membrane proteins. Plays a role in the proper organization of the cell membrane-associated actin cytoskeleton and promotes its destabilization.</text>
</comment>
<evidence type="ECO:0000256" key="5">
    <source>
        <dbReference type="ARBA" id="ARBA00022583"/>
    </source>
</evidence>
<keyword evidence="9" id="KW-0009">Actin-binding</keyword>
<organism evidence="15 16">
    <name type="scientific">Apiosordaria backusii</name>
    <dbReference type="NCBI Taxonomy" id="314023"/>
    <lineage>
        <taxon>Eukaryota</taxon>
        <taxon>Fungi</taxon>
        <taxon>Dikarya</taxon>
        <taxon>Ascomycota</taxon>
        <taxon>Pezizomycotina</taxon>
        <taxon>Sordariomycetes</taxon>
        <taxon>Sordariomycetidae</taxon>
        <taxon>Sordariales</taxon>
        <taxon>Lasiosphaeriaceae</taxon>
        <taxon>Apiosordaria</taxon>
    </lineage>
</organism>
<dbReference type="Pfam" id="PF12763">
    <property type="entry name" value="EH"/>
    <property type="match status" value="3"/>
</dbReference>
<evidence type="ECO:0000259" key="14">
    <source>
        <dbReference type="PROSITE" id="PS50222"/>
    </source>
</evidence>
<evidence type="ECO:0000256" key="3">
    <source>
        <dbReference type="ARBA" id="ARBA00004413"/>
    </source>
</evidence>
<keyword evidence="10" id="KW-0963">Cytoplasm</keyword>
<sequence length="448" mass="49935">MAPTSITASLLGLLSVVGNTTVAVATFCRYSRDARSDLLAATGELSQLQLVLELLRDDTAVIDDRAIPEDVHTRALSTIQNCSNVLDKINTTLKKCERRAGEVQWTSATRAEVNGLRELLKAHRDTLHMALDAVALLDTKAVKENTSHVRETEHDIAQDSLEELSEVCTTVTIIPSATTDQDLVIAQPPQTVTAYIGTLQDESAFRDSSLDRNPFTLKDKDPLDQLFEMVDQDRNGIITGEEAVTFFQQSNLPSHTLGVIWGQVDNDNKGYLTRDQFAKAMQLIREERLKQLFDELDNGGKGVVLGEEAAPFFEQSCLPVETLGNIWQQVDKSNKGYLSREEFYTVMDLIRQERLIDPEDKARFDEVFDRLDAGNKGLISGEEAIIFFNNSKLSPSVLGGIWELADINEDGYLTKDEFAVAMHLIKQQRMGVTRLPEVVIRGVKFFGP</sequence>
<evidence type="ECO:0000256" key="7">
    <source>
        <dbReference type="ARBA" id="ARBA00022837"/>
    </source>
</evidence>
<evidence type="ECO:0000256" key="1">
    <source>
        <dbReference type="ARBA" id="ARBA00004125"/>
    </source>
</evidence>
<dbReference type="InterPro" id="IPR002048">
    <property type="entry name" value="EF_hand_dom"/>
</dbReference>
<dbReference type="GO" id="GO:0005509">
    <property type="term" value="F:calcium ion binding"/>
    <property type="evidence" value="ECO:0007669"/>
    <property type="project" value="InterPro"/>
</dbReference>
<evidence type="ECO:0000256" key="4">
    <source>
        <dbReference type="ARBA" id="ARBA00011159"/>
    </source>
</evidence>
<dbReference type="GO" id="GO:0006897">
    <property type="term" value="P:endocytosis"/>
    <property type="evidence" value="ECO:0007669"/>
    <property type="project" value="UniProtKB-KW"/>
</dbReference>
<dbReference type="SMART" id="SM00027">
    <property type="entry name" value="EH"/>
    <property type="match status" value="2"/>
</dbReference>
<feature type="domain" description="EF-hand" evidence="14">
    <location>
        <begin position="318"/>
        <end position="353"/>
    </location>
</feature>
<dbReference type="GO" id="GO:0030479">
    <property type="term" value="C:actin cortical patch"/>
    <property type="evidence" value="ECO:0007669"/>
    <property type="project" value="UniProtKB-SubCell"/>
</dbReference>
<feature type="domain" description="EH" evidence="13">
    <location>
        <begin position="219"/>
        <end position="284"/>
    </location>
</feature>
<dbReference type="Proteomes" id="UP001172159">
    <property type="component" value="Unassembled WGS sequence"/>
</dbReference>
<proteinExistence type="predicted"/>
<name>A0AA40BS64_9PEZI</name>
<dbReference type="Gene3D" id="1.10.238.10">
    <property type="entry name" value="EF-hand"/>
    <property type="match status" value="3"/>
</dbReference>
<dbReference type="SMART" id="SM00054">
    <property type="entry name" value="EFh"/>
    <property type="match status" value="5"/>
</dbReference>
<dbReference type="InterPro" id="IPR011992">
    <property type="entry name" value="EF-hand-dom_pair"/>
</dbReference>
<keyword evidence="5" id="KW-0254">Endocytosis</keyword>
<dbReference type="EMBL" id="JAUKTV010000004">
    <property type="protein sequence ID" value="KAK0739376.1"/>
    <property type="molecule type" value="Genomic_DNA"/>
</dbReference>
<evidence type="ECO:0000256" key="11">
    <source>
        <dbReference type="ARBA" id="ARBA00025194"/>
    </source>
</evidence>
<keyword evidence="6" id="KW-0967">Endosome</keyword>
<evidence type="ECO:0000313" key="16">
    <source>
        <dbReference type="Proteomes" id="UP001172159"/>
    </source>
</evidence>
<dbReference type="InterPro" id="IPR000261">
    <property type="entry name" value="EH_dom"/>
</dbReference>
<feature type="domain" description="EH" evidence="13">
    <location>
        <begin position="360"/>
        <end position="439"/>
    </location>
</feature>
<comment type="subunit">
    <text evidence="4">Component of the PAN1 actin cytoskeleton-regulatory complex.</text>
</comment>
<evidence type="ECO:0000256" key="8">
    <source>
        <dbReference type="ARBA" id="ARBA00023054"/>
    </source>
</evidence>
<dbReference type="GO" id="GO:0010008">
    <property type="term" value="C:endosome membrane"/>
    <property type="evidence" value="ECO:0007669"/>
    <property type="project" value="UniProtKB-SubCell"/>
</dbReference>
<dbReference type="PANTHER" id="PTHR11216">
    <property type="entry name" value="EH DOMAIN"/>
    <property type="match status" value="1"/>
</dbReference>
<evidence type="ECO:0000259" key="13">
    <source>
        <dbReference type="PROSITE" id="PS50031"/>
    </source>
</evidence>
<evidence type="ECO:0000313" key="15">
    <source>
        <dbReference type="EMBL" id="KAK0739376.1"/>
    </source>
</evidence>
<dbReference type="AlphaFoldDB" id="A0AA40BS64"/>
<dbReference type="CDD" id="cd00052">
    <property type="entry name" value="EH"/>
    <property type="match status" value="3"/>
</dbReference>
<feature type="domain" description="EF-hand" evidence="14">
    <location>
        <begin position="218"/>
        <end position="253"/>
    </location>
</feature>
<dbReference type="PROSITE" id="PS00018">
    <property type="entry name" value="EF_HAND_1"/>
    <property type="match status" value="1"/>
</dbReference>
<keyword evidence="12" id="KW-0732">Signal</keyword>
<keyword evidence="10" id="KW-0206">Cytoskeleton</keyword>
<dbReference type="SUPFAM" id="SSF47473">
    <property type="entry name" value="EF-hand"/>
    <property type="match status" value="2"/>
</dbReference>
<dbReference type="GO" id="GO:0003779">
    <property type="term" value="F:actin binding"/>
    <property type="evidence" value="ECO:0007669"/>
    <property type="project" value="UniProtKB-KW"/>
</dbReference>
<evidence type="ECO:0000256" key="2">
    <source>
        <dbReference type="ARBA" id="ARBA00004134"/>
    </source>
</evidence>